<name>A0ABU6ZV04_9FABA</name>
<organism evidence="1 2">
    <name type="scientific">Stylosanthes scabra</name>
    <dbReference type="NCBI Taxonomy" id="79078"/>
    <lineage>
        <taxon>Eukaryota</taxon>
        <taxon>Viridiplantae</taxon>
        <taxon>Streptophyta</taxon>
        <taxon>Embryophyta</taxon>
        <taxon>Tracheophyta</taxon>
        <taxon>Spermatophyta</taxon>
        <taxon>Magnoliopsida</taxon>
        <taxon>eudicotyledons</taxon>
        <taxon>Gunneridae</taxon>
        <taxon>Pentapetalae</taxon>
        <taxon>rosids</taxon>
        <taxon>fabids</taxon>
        <taxon>Fabales</taxon>
        <taxon>Fabaceae</taxon>
        <taxon>Papilionoideae</taxon>
        <taxon>50 kb inversion clade</taxon>
        <taxon>dalbergioids sensu lato</taxon>
        <taxon>Dalbergieae</taxon>
        <taxon>Pterocarpus clade</taxon>
        <taxon>Stylosanthes</taxon>
    </lineage>
</organism>
<comment type="caution">
    <text evidence="1">The sequence shown here is derived from an EMBL/GenBank/DDBJ whole genome shotgun (WGS) entry which is preliminary data.</text>
</comment>
<keyword evidence="2" id="KW-1185">Reference proteome</keyword>
<dbReference type="EMBL" id="JASCZI010274231">
    <property type="protein sequence ID" value="MED6225804.1"/>
    <property type="molecule type" value="Genomic_DNA"/>
</dbReference>
<evidence type="ECO:0000313" key="1">
    <source>
        <dbReference type="EMBL" id="MED6225804.1"/>
    </source>
</evidence>
<feature type="non-terminal residue" evidence="1">
    <location>
        <position position="1"/>
    </location>
</feature>
<reference evidence="1 2" key="1">
    <citation type="journal article" date="2023" name="Plants (Basel)">
        <title>Bridging the Gap: Combining Genomics and Transcriptomics Approaches to Understand Stylosanthes scabra, an Orphan Legume from the Brazilian Caatinga.</title>
        <authorList>
            <person name="Ferreira-Neto J.R.C."/>
            <person name="da Silva M.D."/>
            <person name="Binneck E."/>
            <person name="de Melo N.F."/>
            <person name="da Silva R.H."/>
            <person name="de Melo A.L.T.M."/>
            <person name="Pandolfi V."/>
            <person name="Bustamante F.O."/>
            <person name="Brasileiro-Vidal A.C."/>
            <person name="Benko-Iseppon A.M."/>
        </authorList>
    </citation>
    <scope>NUCLEOTIDE SEQUENCE [LARGE SCALE GENOMIC DNA]</scope>
    <source>
        <tissue evidence="1">Leaves</tissue>
    </source>
</reference>
<sequence>KHRSQALSLSLSQFTPSHRCAPSTALLGVAAPSRCPPLFSRGVVLSLLSVFLSTAPPSTKCRATVAFLLLSLSPSSNVVRPNASQQRLRPSNVVAAPCHCHSAVPETTSSSAVQIFWL</sequence>
<accession>A0ABU6ZV04</accession>
<protein>
    <submittedName>
        <fullName evidence="1">Uncharacterized protein</fullName>
    </submittedName>
</protein>
<dbReference type="Proteomes" id="UP001341840">
    <property type="component" value="Unassembled WGS sequence"/>
</dbReference>
<proteinExistence type="predicted"/>
<gene>
    <name evidence="1" type="ORF">PIB30_097209</name>
</gene>
<evidence type="ECO:0000313" key="2">
    <source>
        <dbReference type="Proteomes" id="UP001341840"/>
    </source>
</evidence>